<reference evidence="1 2" key="1">
    <citation type="submission" date="2019-12" db="EMBL/GenBank/DDBJ databases">
        <authorList>
            <person name="Reyes-Prieto M."/>
        </authorList>
    </citation>
    <scope>NUCLEOTIDE SEQUENCE [LARGE SCALE GENOMIC DNA]</scope>
    <source>
        <strain evidence="1">HF14-78462</strain>
    </source>
</reference>
<dbReference type="Proteomes" id="UP000433050">
    <property type="component" value="Unassembled WGS sequence"/>
</dbReference>
<evidence type="ECO:0000313" key="1">
    <source>
        <dbReference type="EMBL" id="CAA0129002.1"/>
    </source>
</evidence>
<dbReference type="AlphaFoldDB" id="A0A5S9R559"/>
<sequence length="117" mass="13309">MTDRRDTALVAFVERQTGIPTLNWVRDAEDANKAIEALKDWINRITPVTWNASAHALRARRMSVGRWRKLAVVRAQCRVLAEPVPVALDALSDAELQALQSTLGRRIRRLKDRRARA</sequence>
<dbReference type="InterPro" id="IPR009363">
    <property type="entry name" value="Phage_Mu_Gp16"/>
</dbReference>
<organism evidence="1 2">
    <name type="scientific">Starkeya nomas</name>
    <dbReference type="NCBI Taxonomy" id="2666134"/>
    <lineage>
        <taxon>Bacteria</taxon>
        <taxon>Pseudomonadati</taxon>
        <taxon>Pseudomonadota</taxon>
        <taxon>Alphaproteobacteria</taxon>
        <taxon>Hyphomicrobiales</taxon>
        <taxon>Xanthobacteraceae</taxon>
        <taxon>Starkeya</taxon>
    </lineage>
</organism>
<name>A0A5S9R559_9HYPH</name>
<dbReference type="EMBL" id="CACSAS010000018">
    <property type="protein sequence ID" value="CAA0129002.1"/>
    <property type="molecule type" value="Genomic_DNA"/>
</dbReference>
<protein>
    <submittedName>
        <fullName evidence="1">Uncharacterized protein</fullName>
    </submittedName>
</protein>
<proteinExistence type="predicted"/>
<keyword evidence="2" id="KW-1185">Reference proteome</keyword>
<dbReference type="Pfam" id="PF06252">
    <property type="entry name" value="GemA"/>
    <property type="match status" value="1"/>
</dbReference>
<evidence type="ECO:0000313" key="2">
    <source>
        <dbReference type="Proteomes" id="UP000433050"/>
    </source>
</evidence>
<gene>
    <name evidence="1" type="ORF">STARVERO_04401</name>
</gene>
<accession>A0A5S9R559</accession>